<gene>
    <name evidence="1" type="ORF">Taro_034705</name>
</gene>
<dbReference type="OrthoDB" id="10264062at2759"/>
<protein>
    <submittedName>
        <fullName evidence="1">Uncharacterized protein</fullName>
    </submittedName>
</protein>
<comment type="caution">
    <text evidence="1">The sequence shown here is derived from an EMBL/GenBank/DDBJ whole genome shotgun (WGS) entry which is preliminary data.</text>
</comment>
<name>A0A843WCN6_COLES</name>
<accession>A0A843WCN6</accession>
<reference evidence="1" key="1">
    <citation type="submission" date="2017-07" db="EMBL/GenBank/DDBJ databases">
        <title>Taro Niue Genome Assembly and Annotation.</title>
        <authorList>
            <person name="Atibalentja N."/>
            <person name="Keating K."/>
            <person name="Fields C.J."/>
        </authorList>
    </citation>
    <scope>NUCLEOTIDE SEQUENCE</scope>
    <source>
        <strain evidence="1">Niue_2</strain>
        <tissue evidence="1">Leaf</tissue>
    </source>
</reference>
<dbReference type="Proteomes" id="UP000652761">
    <property type="component" value="Unassembled WGS sequence"/>
</dbReference>
<keyword evidence="2" id="KW-1185">Reference proteome</keyword>
<sequence>MYCCAVDREGLIGVSGDFFEIKEECRDDAPKTRFKPMSRKTLSARRWHSSFSDEGYLNIARVLRRVQRGVRYLYIKFQYPQPFLFGKDS</sequence>
<dbReference type="AlphaFoldDB" id="A0A843WCN6"/>
<evidence type="ECO:0000313" key="1">
    <source>
        <dbReference type="EMBL" id="MQM01944.1"/>
    </source>
</evidence>
<organism evidence="1 2">
    <name type="scientific">Colocasia esculenta</name>
    <name type="common">Wild taro</name>
    <name type="synonym">Arum esculentum</name>
    <dbReference type="NCBI Taxonomy" id="4460"/>
    <lineage>
        <taxon>Eukaryota</taxon>
        <taxon>Viridiplantae</taxon>
        <taxon>Streptophyta</taxon>
        <taxon>Embryophyta</taxon>
        <taxon>Tracheophyta</taxon>
        <taxon>Spermatophyta</taxon>
        <taxon>Magnoliopsida</taxon>
        <taxon>Liliopsida</taxon>
        <taxon>Araceae</taxon>
        <taxon>Aroideae</taxon>
        <taxon>Colocasieae</taxon>
        <taxon>Colocasia</taxon>
    </lineage>
</organism>
<dbReference type="EMBL" id="NMUH01002761">
    <property type="protein sequence ID" value="MQM01944.1"/>
    <property type="molecule type" value="Genomic_DNA"/>
</dbReference>
<proteinExistence type="predicted"/>
<evidence type="ECO:0000313" key="2">
    <source>
        <dbReference type="Proteomes" id="UP000652761"/>
    </source>
</evidence>